<dbReference type="RefSeq" id="WP_006983866.1">
    <property type="nucleotide sequence ID" value="NZ_ABVL01000046.1"/>
</dbReference>
<evidence type="ECO:0000313" key="1">
    <source>
        <dbReference type="EMBL" id="EDY15938.1"/>
    </source>
</evidence>
<dbReference type="EMBL" id="ABVL01000046">
    <property type="protein sequence ID" value="EDY15938.1"/>
    <property type="molecule type" value="Genomic_DNA"/>
</dbReference>
<organism evidence="1 2">
    <name type="scientific">Chthoniobacter flavus Ellin428</name>
    <dbReference type="NCBI Taxonomy" id="497964"/>
    <lineage>
        <taxon>Bacteria</taxon>
        <taxon>Pseudomonadati</taxon>
        <taxon>Verrucomicrobiota</taxon>
        <taxon>Spartobacteria</taxon>
        <taxon>Chthoniobacterales</taxon>
        <taxon>Chthoniobacteraceae</taxon>
        <taxon>Chthoniobacter</taxon>
    </lineage>
</organism>
<dbReference type="AlphaFoldDB" id="B4DCA8"/>
<protein>
    <submittedName>
        <fullName evidence="1">Uncharacterized protein</fullName>
    </submittedName>
</protein>
<accession>B4DCA8</accession>
<dbReference type="InParanoid" id="B4DCA8"/>
<evidence type="ECO:0000313" key="2">
    <source>
        <dbReference type="Proteomes" id="UP000005824"/>
    </source>
</evidence>
<proteinExistence type="predicted"/>
<dbReference type="STRING" id="497964.CfE428DRAFT_6549"/>
<reference evidence="1 2" key="1">
    <citation type="journal article" date="2011" name="J. Bacteriol.">
        <title>Genome sequence of Chthoniobacter flavus Ellin428, an aerobic heterotrophic soil bacterium.</title>
        <authorList>
            <person name="Kant R."/>
            <person name="van Passel M.W."/>
            <person name="Palva A."/>
            <person name="Lucas S."/>
            <person name="Lapidus A."/>
            <person name="Glavina Del Rio T."/>
            <person name="Dalin E."/>
            <person name="Tice H."/>
            <person name="Bruce D."/>
            <person name="Goodwin L."/>
            <person name="Pitluck S."/>
            <person name="Larimer F.W."/>
            <person name="Land M.L."/>
            <person name="Hauser L."/>
            <person name="Sangwan P."/>
            <person name="de Vos W.M."/>
            <person name="Janssen P.H."/>
            <person name="Smidt H."/>
        </authorList>
    </citation>
    <scope>NUCLEOTIDE SEQUENCE [LARGE SCALE GENOMIC DNA]</scope>
    <source>
        <strain evidence="1 2">Ellin428</strain>
    </source>
</reference>
<keyword evidence="2" id="KW-1185">Reference proteome</keyword>
<dbReference type="Proteomes" id="UP000005824">
    <property type="component" value="Unassembled WGS sequence"/>
</dbReference>
<sequence>MKAKQTAIEATPNSTHEVAFVETFVVPDKRSRYLEFLPNPKRRAEILSRWNHFFDFIPERATQIPRTSASELAQVLRRRGAGRLAYVIGDSSSDARELPLEDAIESALASGWGTVVSCVPGRLALYLQEFPPGATFILNLQ</sequence>
<comment type="caution">
    <text evidence="1">The sequence shown here is derived from an EMBL/GenBank/DDBJ whole genome shotgun (WGS) entry which is preliminary data.</text>
</comment>
<name>B4DCA8_9BACT</name>
<gene>
    <name evidence="1" type="ORF">CfE428DRAFT_6549</name>
</gene>